<feature type="region of interest" description="Disordered" evidence="1">
    <location>
        <begin position="13"/>
        <end position="46"/>
    </location>
</feature>
<organism evidence="2 3">
    <name type="scientific">Perkinsus chesapeaki</name>
    <name type="common">Clam parasite</name>
    <name type="synonym">Perkinsus andrewsi</name>
    <dbReference type="NCBI Taxonomy" id="330153"/>
    <lineage>
        <taxon>Eukaryota</taxon>
        <taxon>Sar</taxon>
        <taxon>Alveolata</taxon>
        <taxon>Perkinsozoa</taxon>
        <taxon>Perkinsea</taxon>
        <taxon>Perkinsida</taxon>
        <taxon>Perkinsidae</taxon>
        <taxon>Perkinsus</taxon>
    </lineage>
</organism>
<comment type="caution">
    <text evidence="2">The sequence shown here is derived from an EMBL/GenBank/DDBJ whole genome shotgun (WGS) entry which is preliminary data.</text>
</comment>
<dbReference type="EMBL" id="JAAPAO010002177">
    <property type="protein sequence ID" value="KAF4648108.1"/>
    <property type="molecule type" value="Genomic_DNA"/>
</dbReference>
<accession>A0A7J6KLY4</accession>
<dbReference type="Proteomes" id="UP000591131">
    <property type="component" value="Unassembled WGS sequence"/>
</dbReference>
<evidence type="ECO:0000256" key="1">
    <source>
        <dbReference type="SAM" id="MobiDB-lite"/>
    </source>
</evidence>
<feature type="non-terminal residue" evidence="2">
    <location>
        <position position="227"/>
    </location>
</feature>
<feature type="non-terminal residue" evidence="2">
    <location>
        <position position="1"/>
    </location>
</feature>
<sequence>CAFDDDLDWTMVMRTSEREDENCTPKNDNNETQDHAQIPASPPSRPLLAQSLQTKKNMMASSGDTVPVTRASHTLVCPSVQSQTSRTRSGATVKTPQSCHTVLQPSQQSLTSMKTNLDDVVPVSHSSQTELHTPPTHQRSVRTRLSDAVYPGTVPASVLERSPPGGTLGTTLVTDLVLIPPPDDRETRHLIERRSGSRIPPVGTGGQVEVPKVPPQSALNELPQAAG</sequence>
<feature type="compositionally biased region" description="Basic and acidic residues" evidence="1">
    <location>
        <begin position="15"/>
        <end position="34"/>
    </location>
</feature>
<name>A0A7J6KLY4_PERCH</name>
<gene>
    <name evidence="2" type="ORF">FOL47_003713</name>
</gene>
<evidence type="ECO:0000313" key="2">
    <source>
        <dbReference type="EMBL" id="KAF4648108.1"/>
    </source>
</evidence>
<keyword evidence="3" id="KW-1185">Reference proteome</keyword>
<protein>
    <submittedName>
        <fullName evidence="2">Uncharacterized protein</fullName>
    </submittedName>
</protein>
<evidence type="ECO:0000313" key="3">
    <source>
        <dbReference type="Proteomes" id="UP000591131"/>
    </source>
</evidence>
<dbReference type="AlphaFoldDB" id="A0A7J6KLY4"/>
<feature type="region of interest" description="Disordered" evidence="1">
    <location>
        <begin position="190"/>
        <end position="227"/>
    </location>
</feature>
<feature type="region of interest" description="Disordered" evidence="1">
    <location>
        <begin position="79"/>
        <end position="101"/>
    </location>
</feature>
<proteinExistence type="predicted"/>
<reference evidence="2 3" key="1">
    <citation type="submission" date="2020-04" db="EMBL/GenBank/DDBJ databases">
        <title>Perkinsus chesapeaki whole genome sequence.</title>
        <authorList>
            <person name="Bogema D.R."/>
        </authorList>
    </citation>
    <scope>NUCLEOTIDE SEQUENCE [LARGE SCALE GENOMIC DNA]</scope>
    <source>
        <strain evidence="2">ATCC PRA-425</strain>
    </source>
</reference>